<protein>
    <recommendedName>
        <fullName evidence="2">F-box protein AT5G49610-like beta-propeller domain-containing protein</fullName>
    </recommendedName>
</protein>
<evidence type="ECO:0000256" key="1">
    <source>
        <dbReference type="SAM" id="MobiDB-lite"/>
    </source>
</evidence>
<feature type="domain" description="F-box protein AT5G49610-like beta-propeller" evidence="2">
    <location>
        <begin position="19"/>
        <end position="140"/>
    </location>
</feature>
<comment type="caution">
    <text evidence="3">The sequence shown here is derived from an EMBL/GenBank/DDBJ whole genome shotgun (WGS) entry which is preliminary data.</text>
</comment>
<feature type="compositionally biased region" description="Pro residues" evidence="1">
    <location>
        <begin position="34"/>
        <end position="44"/>
    </location>
</feature>
<feature type="compositionally biased region" description="Polar residues" evidence="1">
    <location>
        <begin position="233"/>
        <end position="243"/>
    </location>
</feature>
<name>A0A3L6RQ64_PANMI</name>
<evidence type="ECO:0000313" key="4">
    <source>
        <dbReference type="Proteomes" id="UP000275267"/>
    </source>
</evidence>
<gene>
    <name evidence="3" type="ORF">C2845_PM11G16640</name>
</gene>
<sequence>MAASSSTSPRSCTACGGSGVRDPVRHPYRGLAEFPPPPPTWPEPEGPHGVLLTDDGNDDASCYRLYLHHSGPTFTALVGVLRSGAWTVHCSAKAVLPMPPDRIPMLTALATGKLYTLAVEGYILGLDMATASFFVIELPKARSPIRRRGRAAMPHRRTIRTTPNRGNGIPNRSHGGGMLHRASRGCTEGEGCPNPATVVVGAGNTALADRVRRRGSRSRGQSHAKDRRGPSTVARSTGGSSPPATKAAGDAAAVVATVTGAAAVVAAAEGVPSTMGVAATGGASSTANNIRASAEARGVSSMAAG</sequence>
<feature type="region of interest" description="Disordered" evidence="1">
    <location>
        <begin position="203"/>
        <end position="246"/>
    </location>
</feature>
<dbReference type="InterPro" id="IPR056594">
    <property type="entry name" value="AT5G49610-like_b-prop"/>
</dbReference>
<organism evidence="3 4">
    <name type="scientific">Panicum miliaceum</name>
    <name type="common">Proso millet</name>
    <name type="synonym">Broomcorn millet</name>
    <dbReference type="NCBI Taxonomy" id="4540"/>
    <lineage>
        <taxon>Eukaryota</taxon>
        <taxon>Viridiplantae</taxon>
        <taxon>Streptophyta</taxon>
        <taxon>Embryophyta</taxon>
        <taxon>Tracheophyta</taxon>
        <taxon>Spermatophyta</taxon>
        <taxon>Magnoliopsida</taxon>
        <taxon>Liliopsida</taxon>
        <taxon>Poales</taxon>
        <taxon>Poaceae</taxon>
        <taxon>PACMAD clade</taxon>
        <taxon>Panicoideae</taxon>
        <taxon>Panicodae</taxon>
        <taxon>Paniceae</taxon>
        <taxon>Panicinae</taxon>
        <taxon>Panicum</taxon>
        <taxon>Panicum sect. Panicum</taxon>
    </lineage>
</organism>
<reference evidence="4" key="1">
    <citation type="journal article" date="2019" name="Nat. Commun.">
        <title>The genome of broomcorn millet.</title>
        <authorList>
            <person name="Zou C."/>
            <person name="Miki D."/>
            <person name="Li D."/>
            <person name="Tang Q."/>
            <person name="Xiao L."/>
            <person name="Rajput S."/>
            <person name="Deng P."/>
            <person name="Jia W."/>
            <person name="Huang R."/>
            <person name="Zhang M."/>
            <person name="Sun Y."/>
            <person name="Hu J."/>
            <person name="Fu X."/>
            <person name="Schnable P.S."/>
            <person name="Li F."/>
            <person name="Zhang H."/>
            <person name="Feng B."/>
            <person name="Zhu X."/>
            <person name="Liu R."/>
            <person name="Schnable J.C."/>
            <person name="Zhu J.-K."/>
            <person name="Zhang H."/>
        </authorList>
    </citation>
    <scope>NUCLEOTIDE SEQUENCE [LARGE SCALE GENOMIC DNA]</scope>
</reference>
<feature type="region of interest" description="Disordered" evidence="1">
    <location>
        <begin position="1"/>
        <end position="48"/>
    </location>
</feature>
<accession>A0A3L6RQ64</accession>
<feature type="compositionally biased region" description="Basic residues" evidence="1">
    <location>
        <begin position="211"/>
        <end position="222"/>
    </location>
</feature>
<dbReference type="Proteomes" id="UP000275267">
    <property type="component" value="Unassembled WGS sequence"/>
</dbReference>
<dbReference type="Pfam" id="PF23635">
    <property type="entry name" value="Beta-prop_AT5G49610-like"/>
    <property type="match status" value="1"/>
</dbReference>
<dbReference type="AlphaFoldDB" id="A0A3L6RQ64"/>
<keyword evidence="4" id="KW-1185">Reference proteome</keyword>
<evidence type="ECO:0000313" key="3">
    <source>
        <dbReference type="EMBL" id="RLN07941.1"/>
    </source>
</evidence>
<dbReference type="STRING" id="4540.A0A3L6RQ64"/>
<feature type="compositionally biased region" description="Polar residues" evidence="1">
    <location>
        <begin position="1"/>
        <end position="11"/>
    </location>
</feature>
<feature type="region of interest" description="Disordered" evidence="1">
    <location>
        <begin position="159"/>
        <end position="187"/>
    </location>
</feature>
<dbReference type="EMBL" id="PQIB02000007">
    <property type="protein sequence ID" value="RLN07941.1"/>
    <property type="molecule type" value="Genomic_DNA"/>
</dbReference>
<proteinExistence type="predicted"/>
<evidence type="ECO:0000259" key="2">
    <source>
        <dbReference type="Pfam" id="PF23635"/>
    </source>
</evidence>